<reference evidence="1" key="1">
    <citation type="journal article" date="2006" name="Food Microbiol.">
        <title>Occurrence of non-O157 shiga toxin-producing Escherichia coli in ready-to-eat food from supermarkets in Argentina.</title>
        <authorList>
            <person name="Balague C."/>
            <person name="Khan A.A."/>
            <person name="Fernandez L."/>
            <person name="Redolfi A.L."/>
            <person name="Aquili V."/>
            <person name="Voltattorni P."/>
            <person name="Hofer C."/>
            <person name="Ebner G."/>
            <person name="Duenas S."/>
            <person name="Cerniglia C.E."/>
        </authorList>
    </citation>
    <scope>NUCLEOTIDE SEQUENCE</scope>
    <source>
        <strain evidence="1">EC204</strain>
    </source>
</reference>
<dbReference type="GeneID" id="93197809"/>
<dbReference type="EMBL" id="JAAIWG010000045">
    <property type="protein sequence ID" value="NEY49542.1"/>
    <property type="molecule type" value="Genomic_DNA"/>
</dbReference>
<gene>
    <name evidence="1" type="ORF">G4V04_14440</name>
</gene>
<comment type="caution">
    <text evidence="1">The sequence shown here is derived from an EMBL/GenBank/DDBJ whole genome shotgun (WGS) entry which is preliminary data.</text>
</comment>
<dbReference type="RefSeq" id="WP_006812022.1">
    <property type="nucleotide sequence ID" value="NZ_JAAIWG010000045.1"/>
</dbReference>
<organism evidence="1">
    <name type="scientific">Escherichia coli</name>
    <dbReference type="NCBI Taxonomy" id="562"/>
    <lineage>
        <taxon>Bacteria</taxon>
        <taxon>Pseudomonadati</taxon>
        <taxon>Pseudomonadota</taxon>
        <taxon>Gammaproteobacteria</taxon>
        <taxon>Enterobacterales</taxon>
        <taxon>Enterobacteriaceae</taxon>
        <taxon>Escherichia</taxon>
    </lineage>
</organism>
<evidence type="ECO:0000313" key="1">
    <source>
        <dbReference type="EMBL" id="NEY49542.1"/>
    </source>
</evidence>
<dbReference type="AlphaFoldDB" id="A0A6G4C1Q0"/>
<reference evidence="1" key="2">
    <citation type="submission" date="2020-02" db="EMBL/GenBank/DDBJ databases">
        <authorList>
            <person name="Alotaibi K."/>
            <person name="Khan A."/>
        </authorList>
    </citation>
    <scope>NUCLEOTIDE SEQUENCE</scope>
    <source>
        <strain evidence="1">EC204</strain>
    </source>
</reference>
<proteinExistence type="predicted"/>
<name>A0A6G4C1Q0_ECOLX</name>
<protein>
    <submittedName>
        <fullName evidence="1">DUF4276 family protein</fullName>
    </submittedName>
</protein>
<accession>A0A6G4C1Q0</accession>
<sequence>MVKVGFIVEGSTESIIVNSSLFVAFLQNHGFELVTPVVDAKGGGNLLPKYVDSFVAELKGAGAEKICILTDLEDEASTEVVRARIAHGEVDVSFIAIKAIEAWFLADSEAMKVWLNVDEFYEDQPEVTVTKPWDRLKQIAQQLNKPGTGPSKTIFANKMVTRYGFDVSKAAAHPNCASARELVDWFENQ</sequence>